<keyword evidence="2" id="KW-0805">Transcription regulation</keyword>
<name>A0A919Q6P3_9MICO</name>
<evidence type="ECO:0000256" key="3">
    <source>
        <dbReference type="ARBA" id="ARBA00023125"/>
    </source>
</evidence>
<proteinExistence type="predicted"/>
<keyword evidence="3" id="KW-0238">DNA-binding</keyword>
<evidence type="ECO:0000259" key="5">
    <source>
        <dbReference type="PROSITE" id="PS50937"/>
    </source>
</evidence>
<dbReference type="SUPFAM" id="SSF46955">
    <property type="entry name" value="Putative DNA-binding domain"/>
    <property type="match status" value="1"/>
</dbReference>
<evidence type="ECO:0000256" key="1">
    <source>
        <dbReference type="ARBA" id="ARBA00022491"/>
    </source>
</evidence>
<dbReference type="InterPro" id="IPR036244">
    <property type="entry name" value="TipA-like_antibiotic-bd"/>
</dbReference>
<dbReference type="GO" id="GO:0003700">
    <property type="term" value="F:DNA-binding transcription factor activity"/>
    <property type="evidence" value="ECO:0007669"/>
    <property type="project" value="InterPro"/>
</dbReference>
<dbReference type="Pfam" id="PF13411">
    <property type="entry name" value="MerR_1"/>
    <property type="match status" value="1"/>
</dbReference>
<keyword evidence="7" id="KW-1185">Reference proteome</keyword>
<dbReference type="InterPro" id="IPR047057">
    <property type="entry name" value="MerR_fam"/>
</dbReference>
<dbReference type="Proteomes" id="UP000652354">
    <property type="component" value="Unassembled WGS sequence"/>
</dbReference>
<keyword evidence="1" id="KW-0678">Repressor</keyword>
<sequence>MNTTALAGASLAQDATIDIARVARLSGVSSRTLRHYDAIGLLPPAWTSDDGRRHYGREQLLRLQHILVLRELGTGLDRIGRIVDADDPAVTAALLRDHLAGLTAERDRYARLAATVARTIDSLEKGTTMTTSQIFDGFDHQQYEPEARERWGDSQVDRSNERWASLGKDGQQRHLDTHREIVEALGAAIRVGFAPDSEEVQEIVAQHYRWVSLFWTPTAETYRGLTQMYVDDERFRRNYDEVAPGAAALLRDGAEVYAGMHLS</sequence>
<protein>
    <submittedName>
        <fullName evidence="6">MerR family transcriptional regulator</fullName>
    </submittedName>
</protein>
<evidence type="ECO:0000256" key="4">
    <source>
        <dbReference type="ARBA" id="ARBA00023163"/>
    </source>
</evidence>
<dbReference type="SMART" id="SM00422">
    <property type="entry name" value="HTH_MERR"/>
    <property type="match status" value="1"/>
</dbReference>
<dbReference type="CDD" id="cd01106">
    <property type="entry name" value="HTH_TipAL-Mta"/>
    <property type="match status" value="1"/>
</dbReference>
<dbReference type="InterPro" id="IPR012925">
    <property type="entry name" value="TipAS_dom"/>
</dbReference>
<reference evidence="6" key="1">
    <citation type="submission" date="2021-01" db="EMBL/GenBank/DDBJ databases">
        <title>Whole genome shotgun sequence of Demequina activiva NBRC 110675.</title>
        <authorList>
            <person name="Komaki H."/>
            <person name="Tamura T."/>
        </authorList>
    </citation>
    <scope>NUCLEOTIDE SEQUENCE</scope>
    <source>
        <strain evidence="6">NBRC 110675</strain>
    </source>
</reference>
<evidence type="ECO:0000256" key="2">
    <source>
        <dbReference type="ARBA" id="ARBA00023015"/>
    </source>
</evidence>
<dbReference type="PROSITE" id="PS50937">
    <property type="entry name" value="HTH_MERR_2"/>
    <property type="match status" value="1"/>
</dbReference>
<dbReference type="Gene3D" id="1.10.1660.10">
    <property type="match status" value="1"/>
</dbReference>
<dbReference type="Pfam" id="PF07739">
    <property type="entry name" value="TipAS"/>
    <property type="match status" value="1"/>
</dbReference>
<comment type="caution">
    <text evidence="6">The sequence shown here is derived from an EMBL/GenBank/DDBJ whole genome shotgun (WGS) entry which is preliminary data.</text>
</comment>
<dbReference type="GO" id="GO:0003677">
    <property type="term" value="F:DNA binding"/>
    <property type="evidence" value="ECO:0007669"/>
    <property type="project" value="UniProtKB-KW"/>
</dbReference>
<accession>A0A919Q6P3</accession>
<dbReference type="AlphaFoldDB" id="A0A919Q6P3"/>
<dbReference type="PANTHER" id="PTHR30204">
    <property type="entry name" value="REDOX-CYCLING DRUG-SENSING TRANSCRIPTIONAL ACTIVATOR SOXR"/>
    <property type="match status" value="1"/>
</dbReference>
<organism evidence="6 7">
    <name type="scientific">Demequina activiva</name>
    <dbReference type="NCBI Taxonomy" id="1582364"/>
    <lineage>
        <taxon>Bacteria</taxon>
        <taxon>Bacillati</taxon>
        <taxon>Actinomycetota</taxon>
        <taxon>Actinomycetes</taxon>
        <taxon>Micrococcales</taxon>
        <taxon>Demequinaceae</taxon>
        <taxon>Demequina</taxon>
    </lineage>
</organism>
<dbReference type="InterPro" id="IPR000551">
    <property type="entry name" value="MerR-type_HTH_dom"/>
</dbReference>
<dbReference type="EMBL" id="BONR01000004">
    <property type="protein sequence ID" value="GIG55203.1"/>
    <property type="molecule type" value="Genomic_DNA"/>
</dbReference>
<feature type="domain" description="HTH merR-type" evidence="5">
    <location>
        <begin position="16"/>
        <end position="85"/>
    </location>
</feature>
<dbReference type="Gene3D" id="1.10.490.50">
    <property type="entry name" value="Antibiotic binding domain of TipA-like multidrug resistance regulators"/>
    <property type="match status" value="1"/>
</dbReference>
<dbReference type="SUPFAM" id="SSF89082">
    <property type="entry name" value="Antibiotic binding domain of TipA-like multidrug resistance regulators"/>
    <property type="match status" value="1"/>
</dbReference>
<gene>
    <name evidence="6" type="ORF">Dac01nite_19550</name>
</gene>
<keyword evidence="4" id="KW-0804">Transcription</keyword>
<evidence type="ECO:0000313" key="7">
    <source>
        <dbReference type="Proteomes" id="UP000652354"/>
    </source>
</evidence>
<dbReference type="PROSITE" id="PS00552">
    <property type="entry name" value="HTH_MERR_1"/>
    <property type="match status" value="1"/>
</dbReference>
<dbReference type="RefSeq" id="WP_203656457.1">
    <property type="nucleotide sequence ID" value="NZ_BONR01000004.1"/>
</dbReference>
<dbReference type="PANTHER" id="PTHR30204:SF69">
    <property type="entry name" value="MERR-FAMILY TRANSCRIPTIONAL REGULATOR"/>
    <property type="match status" value="1"/>
</dbReference>
<evidence type="ECO:0000313" key="6">
    <source>
        <dbReference type="EMBL" id="GIG55203.1"/>
    </source>
</evidence>
<dbReference type="PRINTS" id="PR00040">
    <property type="entry name" value="HTHMERR"/>
</dbReference>
<dbReference type="InterPro" id="IPR009061">
    <property type="entry name" value="DNA-bd_dom_put_sf"/>
</dbReference>